<sequence length="237" mass="27375">MCKIAILIPCYNEELRLDLQSVDTLIDHSDLQIYFVNDGSTDKTVEVISKIIAQYPTRCTLLDYSKNSGKANAVYTAINAINNQNSYDYIGYFDADFSTPATEIIRLKEEVKQLQPSLLIGSRILLLNSGIKRKFYRHIIGRVIVTLINFKFKLGIYDTQCGAKFFSSKIISEGFDTPFNTSWLFDVELFIRLKKKGLLEHGREVPIFNWRDVEGSKLTWKSVFKIVRELTLLFRKY</sequence>
<dbReference type="GO" id="GO:0006487">
    <property type="term" value="P:protein N-linked glycosylation"/>
    <property type="evidence" value="ECO:0007669"/>
    <property type="project" value="TreeGrafter"/>
</dbReference>
<evidence type="ECO:0000313" key="3">
    <source>
        <dbReference type="Proteomes" id="UP000289857"/>
    </source>
</evidence>
<feature type="domain" description="Glycosyltransferase 2-like" evidence="1">
    <location>
        <begin position="6"/>
        <end position="173"/>
    </location>
</feature>
<protein>
    <submittedName>
        <fullName evidence="2">Glycosyltransferase</fullName>
    </submittedName>
</protein>
<keyword evidence="2" id="KW-0808">Transferase</keyword>
<dbReference type="GO" id="GO:0016740">
    <property type="term" value="F:transferase activity"/>
    <property type="evidence" value="ECO:0007669"/>
    <property type="project" value="UniProtKB-KW"/>
</dbReference>
<dbReference type="SUPFAM" id="SSF53448">
    <property type="entry name" value="Nucleotide-diphospho-sugar transferases"/>
    <property type="match status" value="1"/>
</dbReference>
<dbReference type="Gene3D" id="3.90.550.10">
    <property type="entry name" value="Spore Coat Polysaccharide Biosynthesis Protein SpsA, Chain A"/>
    <property type="match status" value="1"/>
</dbReference>
<comment type="caution">
    <text evidence="2">The sequence shown here is derived from an EMBL/GenBank/DDBJ whole genome shotgun (WGS) entry which is preliminary data.</text>
</comment>
<dbReference type="InterPro" id="IPR029044">
    <property type="entry name" value="Nucleotide-diphossugar_trans"/>
</dbReference>
<dbReference type="Pfam" id="PF00535">
    <property type="entry name" value="Glycos_transf_2"/>
    <property type="match status" value="1"/>
</dbReference>
<dbReference type="PANTHER" id="PTHR10859">
    <property type="entry name" value="GLYCOSYL TRANSFERASE"/>
    <property type="match status" value="1"/>
</dbReference>
<dbReference type="PANTHER" id="PTHR10859:SF91">
    <property type="entry name" value="DOLICHYL-PHOSPHATE BETA-GLUCOSYLTRANSFERASE"/>
    <property type="match status" value="1"/>
</dbReference>
<dbReference type="InterPro" id="IPR001173">
    <property type="entry name" value="Glyco_trans_2-like"/>
</dbReference>
<dbReference type="EMBL" id="SBKN01000001">
    <property type="protein sequence ID" value="RXR24348.1"/>
    <property type="molecule type" value="Genomic_DNA"/>
</dbReference>
<keyword evidence="3" id="KW-1185">Reference proteome</keyword>
<dbReference type="RefSeq" id="WP_129460325.1">
    <property type="nucleotide sequence ID" value="NZ_SBKN01000001.1"/>
</dbReference>
<reference evidence="3" key="1">
    <citation type="submission" date="2019-01" db="EMBL/GenBank/DDBJ databases">
        <title>Cytophagaceae bacterium strain CAR-16.</title>
        <authorList>
            <person name="Chen W.-M."/>
        </authorList>
    </citation>
    <scope>NUCLEOTIDE SEQUENCE [LARGE SCALE GENOMIC DNA]</scope>
    <source>
        <strain evidence="3">WWJ-16</strain>
    </source>
</reference>
<evidence type="ECO:0000313" key="2">
    <source>
        <dbReference type="EMBL" id="RXR24348.1"/>
    </source>
</evidence>
<evidence type="ECO:0000259" key="1">
    <source>
        <dbReference type="Pfam" id="PF00535"/>
    </source>
</evidence>
<dbReference type="AlphaFoldDB" id="A0A4Q1KF36"/>
<dbReference type="Proteomes" id="UP000289857">
    <property type="component" value="Unassembled WGS sequence"/>
</dbReference>
<name>A0A4Q1KF36_9FLAO</name>
<organism evidence="2 3">
    <name type="scientific">Flavobacterium stagni</name>
    <dbReference type="NCBI Taxonomy" id="2506421"/>
    <lineage>
        <taxon>Bacteria</taxon>
        <taxon>Pseudomonadati</taxon>
        <taxon>Bacteroidota</taxon>
        <taxon>Flavobacteriia</taxon>
        <taxon>Flavobacteriales</taxon>
        <taxon>Flavobacteriaceae</taxon>
        <taxon>Flavobacterium</taxon>
    </lineage>
</organism>
<accession>A0A4Q1KF36</accession>
<dbReference type="OrthoDB" id="952827at2"/>
<proteinExistence type="predicted"/>
<gene>
    <name evidence="2" type="ORF">EQG61_02580</name>
</gene>